<dbReference type="GO" id="GO:0005737">
    <property type="term" value="C:cytoplasm"/>
    <property type="evidence" value="ECO:0007669"/>
    <property type="project" value="TreeGrafter"/>
</dbReference>
<dbReference type="AlphaFoldDB" id="A0A0B7H792"/>
<dbReference type="Proteomes" id="UP000044026">
    <property type="component" value="Unassembled WGS sequence"/>
</dbReference>
<accession>A0A0B7H792</accession>
<sequence length="229" mass="26477">MKLTEEQYKQKYPEDDASPGWDAIDRTLEKVYGNTEPRHYGTIIKYMLGGEDPLDGISIYDNAEQQFHRHIVSYGMSELYYSPESVGNEFSGWGFEFTFRIIPFVGDKDADKAKNEPYWAMNLMQNLAKYVFNSKKWFEAYHFIPANGPIRLDSDTKLVGIAFVPDPQLGVIDTPHGEVSFLQMVGLTQEELDWLWQDPKTSRVEELVNKMREDNPLLITDLARVKSYV</sequence>
<dbReference type="InterPro" id="IPR037181">
    <property type="entry name" value="SUFU_N"/>
</dbReference>
<dbReference type="PANTHER" id="PTHR10928:SF2">
    <property type="entry name" value="SUPPRESSOR OF FUSED HOMOLOG"/>
    <property type="match status" value="1"/>
</dbReference>
<dbReference type="InterPro" id="IPR007768">
    <property type="entry name" value="Suppressor_of_fused"/>
</dbReference>
<organism evidence="1 2">
    <name type="scientific">Capnocytophaga canimorsus</name>
    <dbReference type="NCBI Taxonomy" id="28188"/>
    <lineage>
        <taxon>Bacteria</taxon>
        <taxon>Pseudomonadati</taxon>
        <taxon>Bacteroidota</taxon>
        <taxon>Flavobacteriia</taxon>
        <taxon>Flavobacteriales</taxon>
        <taxon>Flavobacteriaceae</taxon>
        <taxon>Capnocytophaga</taxon>
    </lineage>
</organism>
<name>A0A0B7H792_9FLAO</name>
<dbReference type="GeneID" id="69579415"/>
<dbReference type="SUPFAM" id="SSF103359">
    <property type="entry name" value="Suppressor of Fused, N-terminal domain"/>
    <property type="match status" value="1"/>
</dbReference>
<reference evidence="1 2" key="1">
    <citation type="submission" date="2015-01" db="EMBL/GenBank/DDBJ databases">
        <authorList>
            <person name="Xiang T."/>
            <person name="Song Y."/>
            <person name="Huang L."/>
            <person name="Wang B."/>
            <person name="Wu P."/>
        </authorList>
    </citation>
    <scope>NUCLEOTIDE SEQUENCE [LARGE SCALE GENOMIC DNA]</scope>
    <source>
        <strain evidence="1 2">Cc12</strain>
    </source>
</reference>
<proteinExistence type="predicted"/>
<evidence type="ECO:0000313" key="1">
    <source>
        <dbReference type="EMBL" id="CEN35491.1"/>
    </source>
</evidence>
<dbReference type="PANTHER" id="PTHR10928">
    <property type="entry name" value="SUPPRESSOR OF FUSED"/>
    <property type="match status" value="1"/>
</dbReference>
<evidence type="ECO:0000313" key="2">
    <source>
        <dbReference type="Proteomes" id="UP000044026"/>
    </source>
</evidence>
<gene>
    <name evidence="1" type="ORF">CCAN12_610038</name>
</gene>
<dbReference type="InterPro" id="IPR020941">
    <property type="entry name" value="SUFU-like_domain"/>
</dbReference>
<protein>
    <submittedName>
        <fullName evidence="1">Uncharacterized protein</fullName>
    </submittedName>
</protein>
<dbReference type="Pfam" id="PF05076">
    <property type="entry name" value="SUFU"/>
    <property type="match status" value="1"/>
</dbReference>
<dbReference type="EMBL" id="CDOE01000058">
    <property type="protein sequence ID" value="CEN35491.1"/>
    <property type="molecule type" value="Genomic_DNA"/>
</dbReference>
<dbReference type="RefSeq" id="WP_041992509.1">
    <property type="nucleotide sequence ID" value="NZ_BOQI01000013.1"/>
</dbReference>